<accession>A0A398DMH3</accession>
<dbReference type="OrthoDB" id="9803739at2"/>
<dbReference type="InterPro" id="IPR015942">
    <property type="entry name" value="Asp/Glu/hydantoin_racemase"/>
</dbReference>
<dbReference type="GO" id="GO:0047661">
    <property type="term" value="F:amino-acid racemase activity"/>
    <property type="evidence" value="ECO:0007669"/>
    <property type="project" value="InterPro"/>
</dbReference>
<dbReference type="Proteomes" id="UP000266113">
    <property type="component" value="Unassembled WGS sequence"/>
</dbReference>
<dbReference type="AlphaFoldDB" id="A0A398DMH3"/>
<keyword evidence="4" id="KW-1185">Reference proteome</keyword>
<evidence type="ECO:0000256" key="1">
    <source>
        <dbReference type="ARBA" id="ARBA00007847"/>
    </source>
</evidence>
<dbReference type="Pfam" id="PF01177">
    <property type="entry name" value="Asp_Glu_race"/>
    <property type="match status" value="1"/>
</dbReference>
<dbReference type="EMBL" id="QXIY01000017">
    <property type="protein sequence ID" value="RIE16866.1"/>
    <property type="molecule type" value="Genomic_DNA"/>
</dbReference>
<dbReference type="Gene3D" id="3.40.50.1860">
    <property type="match status" value="2"/>
</dbReference>
<dbReference type="InterPro" id="IPR001920">
    <property type="entry name" value="Asp/Glu_race"/>
</dbReference>
<dbReference type="InterPro" id="IPR004380">
    <property type="entry name" value="Asp_race"/>
</dbReference>
<gene>
    <name evidence="3" type="ORF">SMC1_04210</name>
</gene>
<comment type="caution">
    <text evidence="3">The sequence shown here is derived from an EMBL/GenBank/DDBJ whole genome shotgun (WGS) entry which is preliminary data.</text>
</comment>
<dbReference type="PROSITE" id="PS00924">
    <property type="entry name" value="ASP_GLU_RACEMASE_2"/>
    <property type="match status" value="1"/>
</dbReference>
<protein>
    <submittedName>
        <fullName evidence="3">Aspartate/glutamate racemase family protein</fullName>
    </submittedName>
</protein>
<sequence length="233" mass="26084">MEVKAKTLGIIGGMGPAATLDLFYKILKATPAKRDQDHIHIIIDDFPQIPDRTAFLLGKGENPLPYILKSAKTLEKANVDVLCMPCNTAHYFVEDIRNATPLPFISIVESTLNEIKSSFENSKNIGLLATDGTIIGRVYHNIFEVERYRIITPIEEKQHEVMKIVYSIKAGKMEENVQTFEEIIEHMKFLGCESVILGCTELPILLKYFEPSLPVIDATSCLAKEIANFATGR</sequence>
<reference evidence="3 4" key="1">
    <citation type="submission" date="2018-09" db="EMBL/GenBank/DDBJ databases">
        <title>Discovery and Ecogenomic Context for Candidatus Cryosericales, a Global Caldiserica Order Active in Thawing Permafrost.</title>
        <authorList>
            <person name="Martinez M.A."/>
            <person name="Woodcroft B.J."/>
            <person name="Ignacio Espinoza J.C."/>
            <person name="Zayed A."/>
            <person name="Singleton C.M."/>
            <person name="Boyd J."/>
            <person name="Li Y.-F."/>
            <person name="Purvine S."/>
            <person name="Maughan H."/>
            <person name="Hodgkins S.B."/>
            <person name="Anderson D."/>
            <person name="Sederholm M."/>
            <person name="Temperton B."/>
            <person name="Saleska S.R."/>
            <person name="Tyson G.W."/>
            <person name="Rich V.I."/>
        </authorList>
    </citation>
    <scope>NUCLEOTIDE SEQUENCE [LARGE SCALE GENOMIC DNA]</scope>
    <source>
        <strain evidence="3 4">SMC1</strain>
    </source>
</reference>
<comment type="similarity">
    <text evidence="1">Belongs to the aspartate/glutamate racemases family.</text>
</comment>
<dbReference type="SUPFAM" id="SSF53681">
    <property type="entry name" value="Aspartate/glutamate racemase"/>
    <property type="match status" value="2"/>
</dbReference>
<evidence type="ECO:0000313" key="3">
    <source>
        <dbReference type="EMBL" id="RIE16866.1"/>
    </source>
</evidence>
<evidence type="ECO:0000313" key="4">
    <source>
        <dbReference type="Proteomes" id="UP000266113"/>
    </source>
</evidence>
<dbReference type="PANTHER" id="PTHR21198">
    <property type="entry name" value="GLUTAMATE RACEMASE"/>
    <property type="match status" value="1"/>
</dbReference>
<name>A0A398DMH3_9BACT</name>
<dbReference type="InterPro" id="IPR033134">
    <property type="entry name" value="Asp/Glu_racemase_AS_2"/>
</dbReference>
<dbReference type="NCBIfam" id="TIGR00035">
    <property type="entry name" value="asp_race"/>
    <property type="match status" value="1"/>
</dbReference>
<proteinExistence type="inferred from homology"/>
<organism evidence="3 4">
    <name type="scientific">Candidatus Cryosericum septentrionale</name>
    <dbReference type="NCBI Taxonomy" id="2290913"/>
    <lineage>
        <taxon>Bacteria</taxon>
        <taxon>Pseudomonadati</taxon>
        <taxon>Caldisericota/Cryosericota group</taxon>
        <taxon>Candidatus Cryosericota</taxon>
        <taxon>Candidatus Cryosericia</taxon>
        <taxon>Candidatus Cryosericales</taxon>
        <taxon>Candidatus Cryosericaceae</taxon>
        <taxon>Candidatus Cryosericum</taxon>
    </lineage>
</organism>
<keyword evidence="2" id="KW-0413">Isomerase</keyword>
<evidence type="ECO:0000256" key="2">
    <source>
        <dbReference type="ARBA" id="ARBA00023235"/>
    </source>
</evidence>
<dbReference type="PANTHER" id="PTHR21198:SF7">
    <property type="entry name" value="ASPARTATE-GLUTAMATE RACEMASE FAMILY"/>
    <property type="match status" value="1"/>
</dbReference>